<feature type="compositionally biased region" description="Low complexity" evidence="4">
    <location>
        <begin position="239"/>
        <end position="262"/>
    </location>
</feature>
<keyword evidence="5" id="KW-0969">Cilium</keyword>
<keyword evidence="6" id="KW-1185">Reference proteome</keyword>
<evidence type="ECO:0000256" key="2">
    <source>
        <dbReference type="ARBA" id="ARBA00022795"/>
    </source>
</evidence>
<evidence type="ECO:0000313" key="6">
    <source>
        <dbReference type="Proteomes" id="UP000442535"/>
    </source>
</evidence>
<dbReference type="GO" id="GO:0044781">
    <property type="term" value="P:bacterial-type flagellum organization"/>
    <property type="evidence" value="ECO:0007669"/>
    <property type="project" value="UniProtKB-UniRule"/>
</dbReference>
<keyword evidence="5" id="KW-0966">Cell projection</keyword>
<organism evidence="5 6">
    <name type="scientific">Mobiluncus porci</name>
    <dbReference type="NCBI Taxonomy" id="2652278"/>
    <lineage>
        <taxon>Bacteria</taxon>
        <taxon>Bacillati</taxon>
        <taxon>Actinomycetota</taxon>
        <taxon>Actinomycetes</taxon>
        <taxon>Actinomycetales</taxon>
        <taxon>Actinomycetaceae</taxon>
        <taxon>Mobiluncus</taxon>
    </lineage>
</organism>
<dbReference type="RefSeq" id="WP_154545200.1">
    <property type="nucleotide sequence ID" value="NZ_JAQYQY010000009.1"/>
</dbReference>
<sequence>MPVDAVGTAAGATSLIDSYSIGANADKKKEAETLATTRKMTEAEKESLFLKKMNEGQRTDKVQTTKEDPSKLGKDDFMKLLLATLKYQDPTQPMDTAQLLEQTSTMTNMEQMIQMTEASKQAFEAQQKVQGTTMVGKTVVYDAIDKEGNAITTAGKVDAVEFLAEGKILAHIGNQKVNMEDILGVADPTEDPALTAAVNKAVDESKAAEGAAKDSAAAGAGASARAAAGQTADPVADDPTATTETVEGTETPAPTTTTNTQA</sequence>
<dbReference type="Proteomes" id="UP000442535">
    <property type="component" value="Unassembled WGS sequence"/>
</dbReference>
<evidence type="ECO:0000256" key="1">
    <source>
        <dbReference type="ARBA" id="ARBA00010577"/>
    </source>
</evidence>
<dbReference type="AlphaFoldDB" id="A0A7K0K3K4"/>
<comment type="caution">
    <text evidence="5">The sequence shown here is derived from an EMBL/GenBank/DDBJ whole genome shotgun (WGS) entry which is preliminary data.</text>
</comment>
<comment type="function">
    <text evidence="3">Required for flagellar hook formation. May act as a scaffolding protein.</text>
</comment>
<accession>A0A7K0K3K4</accession>
<evidence type="ECO:0000313" key="5">
    <source>
        <dbReference type="EMBL" id="MST50004.1"/>
    </source>
</evidence>
<proteinExistence type="inferred from homology"/>
<gene>
    <name evidence="5" type="ORF">FYJ63_07115</name>
</gene>
<keyword evidence="5" id="KW-0282">Flagellum</keyword>
<reference evidence="5 6" key="1">
    <citation type="submission" date="2019-08" db="EMBL/GenBank/DDBJ databases">
        <title>In-depth cultivation of the pig gut microbiome towards novel bacterial diversity and tailored functional studies.</title>
        <authorList>
            <person name="Wylensek D."/>
            <person name="Hitch T.C.A."/>
            <person name="Clavel T."/>
        </authorList>
    </citation>
    <scope>NUCLEOTIDE SEQUENCE [LARGE SCALE GENOMIC DNA]</scope>
    <source>
        <strain evidence="5 6">RF-GAM-744-WT-7</strain>
    </source>
</reference>
<feature type="compositionally biased region" description="Low complexity" evidence="4">
    <location>
        <begin position="208"/>
        <end position="229"/>
    </location>
</feature>
<protein>
    <recommendedName>
        <fullName evidence="3">Basal-body rod modification protein FlgD</fullName>
    </recommendedName>
</protein>
<comment type="similarity">
    <text evidence="1 3">Belongs to the FlgD family.</text>
</comment>
<keyword evidence="2 3" id="KW-1005">Bacterial flagellum biogenesis</keyword>
<dbReference type="Pfam" id="PF03963">
    <property type="entry name" value="FlgD"/>
    <property type="match status" value="1"/>
</dbReference>
<evidence type="ECO:0000256" key="3">
    <source>
        <dbReference type="RuleBase" id="RU362076"/>
    </source>
</evidence>
<dbReference type="EMBL" id="VUMY01000011">
    <property type="protein sequence ID" value="MST50004.1"/>
    <property type="molecule type" value="Genomic_DNA"/>
</dbReference>
<name>A0A7K0K3K4_9ACTO</name>
<feature type="region of interest" description="Disordered" evidence="4">
    <location>
        <begin position="48"/>
        <end position="70"/>
    </location>
</feature>
<evidence type="ECO:0000256" key="4">
    <source>
        <dbReference type="SAM" id="MobiDB-lite"/>
    </source>
</evidence>
<feature type="region of interest" description="Disordered" evidence="4">
    <location>
        <begin position="208"/>
        <end position="262"/>
    </location>
</feature>
<dbReference type="InterPro" id="IPR005648">
    <property type="entry name" value="FlgD"/>
</dbReference>